<dbReference type="EMBL" id="RKHQ01000002">
    <property type="protein sequence ID" value="ROR93083.1"/>
    <property type="molecule type" value="Genomic_DNA"/>
</dbReference>
<dbReference type="OrthoDB" id="9795634at2"/>
<evidence type="ECO:0000313" key="3">
    <source>
        <dbReference type="Proteomes" id="UP000275356"/>
    </source>
</evidence>
<evidence type="ECO:0000259" key="1">
    <source>
        <dbReference type="Pfam" id="PF13847"/>
    </source>
</evidence>
<protein>
    <submittedName>
        <fullName evidence="2">Methyltransferase family protein</fullName>
    </submittedName>
</protein>
<dbReference type="CDD" id="cd02440">
    <property type="entry name" value="AdoMet_MTases"/>
    <property type="match status" value="1"/>
</dbReference>
<keyword evidence="2" id="KW-0808">Transferase</keyword>
<dbReference type="GO" id="GO:0032259">
    <property type="term" value="P:methylation"/>
    <property type="evidence" value="ECO:0007669"/>
    <property type="project" value="UniProtKB-KW"/>
</dbReference>
<comment type="caution">
    <text evidence="2">The sequence shown here is derived from an EMBL/GenBank/DDBJ whole genome shotgun (WGS) entry which is preliminary data.</text>
</comment>
<keyword evidence="3" id="KW-1185">Reference proteome</keyword>
<sequence>MTTTRYTHGHSDAVLRSHAWRTVENSAAYLVDDLAPGLDVLDVGCGPGTITIDFARRVNPGGRAVGIDTSYEVLMKASELAAVSGVDNVLFEPADVMDLPFATGSFDIVHAHQVLQHLQDPVGALREMTRVLRPGGVLAVRDADYGAMTWFPELAGLEEWRDLYARVARASGGQPDAGRRLLAWVLAAGFDVDDVDVSASTWCFADPESRAWWAGTWAERIRGSGVAERALALGYATREELEELAEVWREWGEQDSALFLVPHTEVRARK</sequence>
<dbReference type="GO" id="GO:0008168">
    <property type="term" value="F:methyltransferase activity"/>
    <property type="evidence" value="ECO:0007669"/>
    <property type="project" value="UniProtKB-KW"/>
</dbReference>
<dbReference type="SUPFAM" id="SSF53335">
    <property type="entry name" value="S-adenosyl-L-methionine-dependent methyltransferases"/>
    <property type="match status" value="1"/>
</dbReference>
<organism evidence="2 3">
    <name type="scientific">Salana multivorans</name>
    <dbReference type="NCBI Taxonomy" id="120377"/>
    <lineage>
        <taxon>Bacteria</taxon>
        <taxon>Bacillati</taxon>
        <taxon>Actinomycetota</taxon>
        <taxon>Actinomycetes</taxon>
        <taxon>Micrococcales</taxon>
        <taxon>Beutenbergiaceae</taxon>
        <taxon>Salana</taxon>
    </lineage>
</organism>
<dbReference type="PANTHER" id="PTHR43591">
    <property type="entry name" value="METHYLTRANSFERASE"/>
    <property type="match status" value="1"/>
</dbReference>
<dbReference type="AlphaFoldDB" id="A0A3N2D018"/>
<reference evidence="2 3" key="1">
    <citation type="submission" date="2018-11" db="EMBL/GenBank/DDBJ databases">
        <title>Sequencing the genomes of 1000 actinobacteria strains.</title>
        <authorList>
            <person name="Klenk H.-P."/>
        </authorList>
    </citation>
    <scope>NUCLEOTIDE SEQUENCE [LARGE SCALE GENOMIC DNA]</scope>
    <source>
        <strain evidence="2 3">DSM 13521</strain>
    </source>
</reference>
<proteinExistence type="predicted"/>
<keyword evidence="2" id="KW-0489">Methyltransferase</keyword>
<gene>
    <name evidence="2" type="ORF">EDD28_2488</name>
</gene>
<accession>A0A3N2D018</accession>
<dbReference type="Proteomes" id="UP000275356">
    <property type="component" value="Unassembled WGS sequence"/>
</dbReference>
<dbReference type="Pfam" id="PF13847">
    <property type="entry name" value="Methyltransf_31"/>
    <property type="match status" value="1"/>
</dbReference>
<dbReference type="Gene3D" id="3.40.50.150">
    <property type="entry name" value="Vaccinia Virus protein VP39"/>
    <property type="match status" value="1"/>
</dbReference>
<dbReference type="PANTHER" id="PTHR43591:SF24">
    <property type="entry name" value="2-METHOXY-6-POLYPRENYL-1,4-BENZOQUINOL METHYLASE, MITOCHONDRIAL"/>
    <property type="match status" value="1"/>
</dbReference>
<dbReference type="InterPro" id="IPR029063">
    <property type="entry name" value="SAM-dependent_MTases_sf"/>
</dbReference>
<dbReference type="RefSeq" id="WP_123740094.1">
    <property type="nucleotide sequence ID" value="NZ_CALFQU010000022.1"/>
</dbReference>
<name>A0A3N2D018_9MICO</name>
<evidence type="ECO:0000313" key="2">
    <source>
        <dbReference type="EMBL" id="ROR93083.1"/>
    </source>
</evidence>
<dbReference type="InterPro" id="IPR025714">
    <property type="entry name" value="Methyltranfer_dom"/>
</dbReference>
<feature type="domain" description="Methyltransferase" evidence="1">
    <location>
        <begin position="36"/>
        <end position="167"/>
    </location>
</feature>